<protein>
    <recommendedName>
        <fullName evidence="3">ATP-dependent DNA helicase RecG C-terminal domain-containing protein</fullName>
    </recommendedName>
</protein>
<dbReference type="Pfam" id="PF13749">
    <property type="entry name" value="HATPase_c_4"/>
    <property type="match status" value="1"/>
</dbReference>
<dbReference type="AlphaFoldDB" id="A0A845D9K2"/>
<dbReference type="InterPro" id="IPR038475">
    <property type="entry name" value="RecG_C_sf"/>
</dbReference>
<name>A0A845D9K2_9BACT</name>
<accession>A0A845D9K2</accession>
<gene>
    <name evidence="1" type="ORF">F4X82_00910</name>
</gene>
<proteinExistence type="predicted"/>
<sequence>MEQDVNPSLSEYISTIEISIQNNRNERDKLLFVRIEKSRQVHSLRNNTFVRKGNSTVRIGGNELVRLYQERGVALFEDEVSNLNTLNDDIDIDLLHRYMKDTGSREKDDEQFLKNHTFLVSKDGTFYFTKSFILLFGKNPFLLLKSKCNIKISHYYGNEITYSGEPNLKEKPFSIYGSLLSQIEQAVDYFRKSVRRSPIKLEGATFKSKLLIPEWVFQEAITNAVIHRSYFEQRDIQVRFFDNRIEIESPGAYPGHITSQNIQQEQFARNPVIQDSLNKFANSPNVDIGEGVNRMFKVMASHNLYEPYYVSESHNKHSVVVVLFNLLKTRHWDTISEYLDKYGRIKSQDARRITGINDSNEMKREFDRWMTSGLIIRRGKKRGAYYIKNDDNRLGYITKIASKK</sequence>
<reference evidence="1 2" key="1">
    <citation type="submission" date="2019-09" db="EMBL/GenBank/DDBJ databases">
        <title>Characterisation of the sponge microbiome using genome-centric metagenomics.</title>
        <authorList>
            <person name="Engelberts J.P."/>
            <person name="Robbins S.J."/>
            <person name="De Goeij J.M."/>
            <person name="Aranda M."/>
            <person name="Bell S.C."/>
            <person name="Webster N.S."/>
        </authorList>
    </citation>
    <scope>NUCLEOTIDE SEQUENCE [LARGE SCALE GENOMIC DNA]</scope>
    <source>
        <strain evidence="1">SB0662_bin_43</strain>
    </source>
</reference>
<dbReference type="Gene3D" id="3.30.565.60">
    <property type="match status" value="1"/>
</dbReference>
<evidence type="ECO:0008006" key="3">
    <source>
        <dbReference type="Google" id="ProtNLM"/>
    </source>
</evidence>
<comment type="caution">
    <text evidence="1">The sequence shown here is derived from an EMBL/GenBank/DDBJ whole genome shotgun (WGS) entry which is preliminary data.</text>
</comment>
<organism evidence="1 2">
    <name type="scientific">Candidatus Spechtbacteria bacterium SB0662_bin_43</name>
    <dbReference type="NCBI Taxonomy" id="2604897"/>
    <lineage>
        <taxon>Bacteria</taxon>
        <taxon>Candidatus Spechtiibacteriota</taxon>
    </lineage>
</organism>
<dbReference type="EMBL" id="VXOY01000009">
    <property type="protein sequence ID" value="MYE38065.1"/>
    <property type="molecule type" value="Genomic_DNA"/>
</dbReference>
<dbReference type="Proteomes" id="UP000449092">
    <property type="component" value="Unassembled WGS sequence"/>
</dbReference>
<dbReference type="PANTHER" id="PTHR30595:SF6">
    <property type="entry name" value="SCHLAFEN ALBA-2 DOMAIN-CONTAINING PROTEIN"/>
    <property type="match status" value="1"/>
</dbReference>
<evidence type="ECO:0000313" key="2">
    <source>
        <dbReference type="Proteomes" id="UP000449092"/>
    </source>
</evidence>
<dbReference type="PANTHER" id="PTHR30595">
    <property type="entry name" value="GLPR-RELATED TRANSCRIPTIONAL REPRESSOR"/>
    <property type="match status" value="1"/>
</dbReference>
<evidence type="ECO:0000313" key="1">
    <source>
        <dbReference type="EMBL" id="MYE38065.1"/>
    </source>
</evidence>